<sequence length="431" mass="49807">MDTFILQLILSTVVVSLVISAILFVKRIYAKHISVQIHYKIWYFLFVPLVTFLIPWKLIRLGESIPQYIKNLLFSNQETATTGEKLGHAGVSHQPNTNLLHDFAVSVDKSTPDLFYNLFFTVWLIGMMALIGLVLYSNYQIYQLKKSATTIKDLQIHEMLETCKKIVGIKKNIRLVETPLIQSPITLGLFHPYILIPQETRQLFTVNELKYVFLHELSHQKNKDVFVNYIMWMLKIIHWFNPFVWYALEKMRNDRELACDDSVLNCLNERGYIEYGHTIIHFADKKFNHTYGQFAPGIGGTKKQIKQRIQGIANYSKESTTVKWKSKIICSILGIMVLLLAPITAVVAGTDDVYHFNEKNTVYEDLSDYFKGLNGSFVLFDSSKAQYQIYNQEMSAQRVSPDSTYKIYSALFALEENVISTTNNEKKWTAM</sequence>
<dbReference type="Pfam" id="PF00905">
    <property type="entry name" value="Transpeptidase"/>
    <property type="match status" value="1"/>
</dbReference>
<keyword evidence="2" id="KW-1133">Transmembrane helix</keyword>
<dbReference type="CDD" id="cd07341">
    <property type="entry name" value="M56_BlaR1_MecR1_like"/>
    <property type="match status" value="1"/>
</dbReference>
<dbReference type="Gene3D" id="3.40.710.10">
    <property type="entry name" value="DD-peptidase/beta-lactamase superfamily"/>
    <property type="match status" value="1"/>
</dbReference>
<gene>
    <name evidence="5" type="ORF">RWD45_15795</name>
</gene>
<dbReference type="RefSeq" id="WP_320380554.1">
    <property type="nucleotide sequence ID" value="NZ_JAWDIQ010000002.1"/>
</dbReference>
<feature type="transmembrane region" description="Helical" evidence="2">
    <location>
        <begin position="328"/>
        <end position="349"/>
    </location>
</feature>
<proteinExistence type="inferred from homology"/>
<keyword evidence="6" id="KW-1185">Reference proteome</keyword>
<feature type="domain" description="Penicillin-binding protein transpeptidase" evidence="3">
    <location>
        <begin position="389"/>
        <end position="429"/>
    </location>
</feature>
<evidence type="ECO:0000259" key="4">
    <source>
        <dbReference type="Pfam" id="PF05569"/>
    </source>
</evidence>
<evidence type="ECO:0000313" key="6">
    <source>
        <dbReference type="Proteomes" id="UP001275315"/>
    </source>
</evidence>
<feature type="transmembrane region" description="Helical" evidence="2">
    <location>
        <begin position="41"/>
        <end position="59"/>
    </location>
</feature>
<dbReference type="InterPro" id="IPR012338">
    <property type="entry name" value="Beta-lactam/transpept-like"/>
</dbReference>
<dbReference type="PANTHER" id="PTHR34978">
    <property type="entry name" value="POSSIBLE SENSOR-TRANSDUCER PROTEIN BLAR"/>
    <property type="match status" value="1"/>
</dbReference>
<dbReference type="InterPro" id="IPR008756">
    <property type="entry name" value="Peptidase_M56"/>
</dbReference>
<organism evidence="5 6">
    <name type="scientific">Paracerasibacillus soli</name>
    <dbReference type="NCBI Taxonomy" id="480284"/>
    <lineage>
        <taxon>Bacteria</taxon>
        <taxon>Bacillati</taxon>
        <taxon>Bacillota</taxon>
        <taxon>Bacilli</taxon>
        <taxon>Bacillales</taxon>
        <taxon>Bacillaceae</taxon>
        <taxon>Paracerasibacillus</taxon>
    </lineage>
</organism>
<dbReference type="InterPro" id="IPR001460">
    <property type="entry name" value="PCN-bd_Tpept"/>
</dbReference>
<keyword evidence="2" id="KW-0472">Membrane</keyword>
<feature type="domain" description="Peptidase M56" evidence="4">
    <location>
        <begin position="8"/>
        <end position="310"/>
    </location>
</feature>
<dbReference type="PANTHER" id="PTHR34978:SF3">
    <property type="entry name" value="SLR0241 PROTEIN"/>
    <property type="match status" value="1"/>
</dbReference>
<dbReference type="NCBIfam" id="NF000326">
    <property type="entry name" value="blaR1_generic"/>
    <property type="match status" value="1"/>
</dbReference>
<dbReference type="Pfam" id="PF05569">
    <property type="entry name" value="Peptidase_M56"/>
    <property type="match status" value="1"/>
</dbReference>
<name>A0ABU5CTU8_9BACI</name>
<evidence type="ECO:0000259" key="3">
    <source>
        <dbReference type="Pfam" id="PF00905"/>
    </source>
</evidence>
<evidence type="ECO:0000256" key="1">
    <source>
        <dbReference type="ARBA" id="ARBA00011075"/>
    </source>
</evidence>
<feature type="transmembrane region" description="Helical" evidence="2">
    <location>
        <begin position="6"/>
        <end position="29"/>
    </location>
</feature>
<keyword evidence="2" id="KW-0812">Transmembrane</keyword>
<protein>
    <submittedName>
        <fullName evidence="5">BlaR1 family beta-lactam sensor/signal transducer</fullName>
    </submittedName>
</protein>
<dbReference type="Proteomes" id="UP001275315">
    <property type="component" value="Unassembled WGS sequence"/>
</dbReference>
<dbReference type="EMBL" id="JAWDIQ010000002">
    <property type="protein sequence ID" value="MDY0409764.1"/>
    <property type="molecule type" value="Genomic_DNA"/>
</dbReference>
<comment type="similarity">
    <text evidence="1">Belongs to the peptidase M56 family.</text>
</comment>
<accession>A0ABU5CTU8</accession>
<dbReference type="SUPFAM" id="SSF56601">
    <property type="entry name" value="beta-lactamase/transpeptidase-like"/>
    <property type="match status" value="1"/>
</dbReference>
<evidence type="ECO:0000256" key="2">
    <source>
        <dbReference type="SAM" id="Phobius"/>
    </source>
</evidence>
<feature type="transmembrane region" description="Helical" evidence="2">
    <location>
        <begin position="114"/>
        <end position="136"/>
    </location>
</feature>
<dbReference type="InterPro" id="IPR052173">
    <property type="entry name" value="Beta-lactam_resp_regulator"/>
</dbReference>
<evidence type="ECO:0000313" key="5">
    <source>
        <dbReference type="EMBL" id="MDY0409764.1"/>
    </source>
</evidence>
<comment type="caution">
    <text evidence="5">The sequence shown here is derived from an EMBL/GenBank/DDBJ whole genome shotgun (WGS) entry which is preliminary data.</text>
</comment>
<reference evidence="5 6" key="1">
    <citation type="submission" date="2023-10" db="EMBL/GenBank/DDBJ databases">
        <title>Virgibacillus soli CC-YMP-6 genome.</title>
        <authorList>
            <person name="Miliotis G."/>
            <person name="Sengupta P."/>
            <person name="Hameed A."/>
            <person name="Chuvochina M."/>
            <person name="Mcdonagh F."/>
            <person name="Simpson A.C."/>
            <person name="Singh N.K."/>
            <person name="Rekha P.D."/>
            <person name="Raman K."/>
            <person name="Hugenholtz P."/>
            <person name="Venkateswaran K."/>
        </authorList>
    </citation>
    <scope>NUCLEOTIDE SEQUENCE [LARGE SCALE GENOMIC DNA]</scope>
    <source>
        <strain evidence="5 6">CC-YMP-6</strain>
    </source>
</reference>